<dbReference type="PANTHER" id="PTHR47893">
    <property type="entry name" value="REGULATORY PROTEIN PCHR"/>
    <property type="match status" value="1"/>
</dbReference>
<accession>A0A1I2Y838</accession>
<keyword evidence="6" id="KW-1185">Reference proteome</keyword>
<reference evidence="5 6" key="1">
    <citation type="submission" date="2016-10" db="EMBL/GenBank/DDBJ databases">
        <authorList>
            <person name="de Groot N.N."/>
        </authorList>
    </citation>
    <scope>NUCLEOTIDE SEQUENCE [LARGE SCALE GENOMIC DNA]</scope>
    <source>
        <strain evidence="5 6">CGMCC 1.6848</strain>
    </source>
</reference>
<dbReference type="Pfam" id="PF12833">
    <property type="entry name" value="HTH_18"/>
    <property type="match status" value="1"/>
</dbReference>
<dbReference type="Proteomes" id="UP000199040">
    <property type="component" value="Unassembled WGS sequence"/>
</dbReference>
<evidence type="ECO:0000313" key="6">
    <source>
        <dbReference type="Proteomes" id="UP000199040"/>
    </source>
</evidence>
<evidence type="ECO:0000256" key="2">
    <source>
        <dbReference type="ARBA" id="ARBA00023125"/>
    </source>
</evidence>
<sequence>MSLCYENFVMPATAPPMIDQQRLRALASPLVTHHRLHAPDWDRHTPLLEGSMRMIQPQPGMHVRLADVRDRYDLISEAELTPGVRLALVLSGQAQVRFGHHQLTLGPETNGRTTAQAMLVSLQKATAFQRLGQSNGHERTLTITLTPEWLRHYLATPTTEWDCQGVLGQHLALMTWTPSSAVLALAQRLFTPATEPEAGLELSEHLMAEGCALMLIGEALSAGCASARKALGSSCLREDRRLYRLREMIDSGEADELTQDALASRLGMSSSSLQRQFRASFGISLGRYLRERRLQMSHQALTERGISIEQAAALAGYTSAANFATAFKRQFGISPNACRR</sequence>
<keyword evidence="3" id="KW-0804">Transcription</keyword>
<dbReference type="InterPro" id="IPR018060">
    <property type="entry name" value="HTH_AraC"/>
</dbReference>
<keyword evidence="1" id="KW-0805">Transcription regulation</keyword>
<evidence type="ECO:0000256" key="1">
    <source>
        <dbReference type="ARBA" id="ARBA00023015"/>
    </source>
</evidence>
<dbReference type="STRING" id="442341.SAMN04487959_101284"/>
<evidence type="ECO:0000256" key="3">
    <source>
        <dbReference type="ARBA" id="ARBA00023163"/>
    </source>
</evidence>
<dbReference type="SUPFAM" id="SSF46689">
    <property type="entry name" value="Homeodomain-like"/>
    <property type="match status" value="2"/>
</dbReference>
<dbReference type="AlphaFoldDB" id="A0A1I2Y838"/>
<dbReference type="EMBL" id="FOPY01000001">
    <property type="protein sequence ID" value="SFH21823.1"/>
    <property type="molecule type" value="Genomic_DNA"/>
</dbReference>
<evidence type="ECO:0000259" key="4">
    <source>
        <dbReference type="PROSITE" id="PS01124"/>
    </source>
</evidence>
<dbReference type="PANTHER" id="PTHR47893:SF1">
    <property type="entry name" value="REGULATORY PROTEIN PCHR"/>
    <property type="match status" value="1"/>
</dbReference>
<proteinExistence type="predicted"/>
<dbReference type="GO" id="GO:0003700">
    <property type="term" value="F:DNA-binding transcription factor activity"/>
    <property type="evidence" value="ECO:0007669"/>
    <property type="project" value="InterPro"/>
</dbReference>
<dbReference type="InterPro" id="IPR053142">
    <property type="entry name" value="PchR_regulatory_protein"/>
</dbReference>
<dbReference type="InterPro" id="IPR018062">
    <property type="entry name" value="HTH_AraC-typ_CS"/>
</dbReference>
<gene>
    <name evidence="5" type="ORF">SAMN04487959_101284</name>
</gene>
<name>A0A1I2Y838_9GAMM</name>
<dbReference type="Gene3D" id="1.10.10.60">
    <property type="entry name" value="Homeodomain-like"/>
    <property type="match status" value="1"/>
</dbReference>
<evidence type="ECO:0000313" key="5">
    <source>
        <dbReference type="EMBL" id="SFH21823.1"/>
    </source>
</evidence>
<keyword evidence="2" id="KW-0238">DNA-binding</keyword>
<dbReference type="InterPro" id="IPR009057">
    <property type="entry name" value="Homeodomain-like_sf"/>
</dbReference>
<dbReference type="SMART" id="SM00342">
    <property type="entry name" value="HTH_ARAC"/>
    <property type="match status" value="1"/>
</dbReference>
<organism evidence="5 6">
    <name type="scientific">Modicisalibacter xianhensis</name>
    <dbReference type="NCBI Taxonomy" id="442341"/>
    <lineage>
        <taxon>Bacteria</taxon>
        <taxon>Pseudomonadati</taxon>
        <taxon>Pseudomonadota</taxon>
        <taxon>Gammaproteobacteria</taxon>
        <taxon>Oceanospirillales</taxon>
        <taxon>Halomonadaceae</taxon>
        <taxon>Modicisalibacter</taxon>
    </lineage>
</organism>
<dbReference type="GO" id="GO:0043565">
    <property type="term" value="F:sequence-specific DNA binding"/>
    <property type="evidence" value="ECO:0007669"/>
    <property type="project" value="InterPro"/>
</dbReference>
<dbReference type="PROSITE" id="PS00041">
    <property type="entry name" value="HTH_ARAC_FAMILY_1"/>
    <property type="match status" value="1"/>
</dbReference>
<protein>
    <submittedName>
        <fullName evidence="5">Transcriptional regulator, AraC family</fullName>
    </submittedName>
</protein>
<feature type="domain" description="HTH araC/xylS-type" evidence="4">
    <location>
        <begin position="243"/>
        <end position="340"/>
    </location>
</feature>
<dbReference type="PROSITE" id="PS01124">
    <property type="entry name" value="HTH_ARAC_FAMILY_2"/>
    <property type="match status" value="1"/>
</dbReference>